<evidence type="ECO:0000313" key="1">
    <source>
        <dbReference type="EMBL" id="MBB5776104.1"/>
    </source>
</evidence>
<accession>A0A7W9G2L2</accession>
<proteinExistence type="predicted"/>
<sequence>MLPGRVLDVGALVDIAVAKTNHSRSIAALCLYRGGGLCIPATALTLVYSIVPLVTKVELFDLISSSAVQVDDLTAGKVPDIAEILDGSSDITAGHVILCARSTQWPILTDRPGILRNLDPAILVDPLPEQN</sequence>
<reference evidence="1 2" key="1">
    <citation type="submission" date="2020-08" db="EMBL/GenBank/DDBJ databases">
        <title>Sequencing the genomes of 1000 actinobacteria strains.</title>
        <authorList>
            <person name="Klenk H.-P."/>
        </authorList>
    </citation>
    <scope>NUCLEOTIDE SEQUENCE [LARGE SCALE GENOMIC DNA]</scope>
    <source>
        <strain evidence="1 2">DSM 45507</strain>
    </source>
</reference>
<dbReference type="RefSeq" id="WP_185069684.1">
    <property type="nucleotide sequence ID" value="NZ_JACHMB010000001.1"/>
</dbReference>
<dbReference type="Proteomes" id="UP000579153">
    <property type="component" value="Unassembled WGS sequence"/>
</dbReference>
<gene>
    <name evidence="1" type="ORF">HD596_002860</name>
</gene>
<name>A0A7W9G2L2_9ACTN</name>
<dbReference type="EMBL" id="JACHMB010000001">
    <property type="protein sequence ID" value="MBB5776104.1"/>
    <property type="molecule type" value="Genomic_DNA"/>
</dbReference>
<dbReference type="AlphaFoldDB" id="A0A7W9G2L2"/>
<comment type="caution">
    <text evidence="1">The sequence shown here is derived from an EMBL/GenBank/DDBJ whole genome shotgun (WGS) entry which is preliminary data.</text>
</comment>
<keyword evidence="2" id="KW-1185">Reference proteome</keyword>
<evidence type="ECO:0008006" key="3">
    <source>
        <dbReference type="Google" id="ProtNLM"/>
    </source>
</evidence>
<evidence type="ECO:0000313" key="2">
    <source>
        <dbReference type="Proteomes" id="UP000579153"/>
    </source>
</evidence>
<protein>
    <recommendedName>
        <fullName evidence="3">PIN domain-containing protein</fullName>
    </recommendedName>
</protein>
<organism evidence="1 2">
    <name type="scientific">Nonomuraea jabiensis</name>
    <dbReference type="NCBI Taxonomy" id="882448"/>
    <lineage>
        <taxon>Bacteria</taxon>
        <taxon>Bacillati</taxon>
        <taxon>Actinomycetota</taxon>
        <taxon>Actinomycetes</taxon>
        <taxon>Streptosporangiales</taxon>
        <taxon>Streptosporangiaceae</taxon>
        <taxon>Nonomuraea</taxon>
    </lineage>
</organism>